<dbReference type="AlphaFoldDB" id="A0A6S6R0B5"/>
<dbReference type="RefSeq" id="WP_184090860.1">
    <property type="nucleotide sequence ID" value="NZ_AP023367.1"/>
</dbReference>
<dbReference type="Proteomes" id="UP000515561">
    <property type="component" value="Chromosome"/>
</dbReference>
<dbReference type="EMBL" id="AP023367">
    <property type="protein sequence ID" value="BCJ93527.1"/>
    <property type="molecule type" value="Genomic_DNA"/>
</dbReference>
<reference evidence="1 2" key="1">
    <citation type="journal article" date="2016" name="Int. J. Syst. Evol. Microbiol.">
        <title>Descriptions of Anaerotaenia torta gen. nov., sp. nov. and Anaerocolumna cellulosilytica gen. nov., sp. nov. isolated from a methanogenic reactor of cattle waste.</title>
        <authorList>
            <person name="Uek A."/>
            <person name="Ohtaki Y."/>
            <person name="Kaku N."/>
            <person name="Ueki K."/>
        </authorList>
    </citation>
    <scope>NUCLEOTIDE SEQUENCE [LARGE SCALE GENOMIC DNA]</scope>
    <source>
        <strain evidence="1 2">SN021</strain>
    </source>
</reference>
<organism evidence="1 2">
    <name type="scientific">Anaerocolumna cellulosilytica</name>
    <dbReference type="NCBI Taxonomy" id="433286"/>
    <lineage>
        <taxon>Bacteria</taxon>
        <taxon>Bacillati</taxon>
        <taxon>Bacillota</taxon>
        <taxon>Clostridia</taxon>
        <taxon>Lachnospirales</taxon>
        <taxon>Lachnospiraceae</taxon>
        <taxon>Anaerocolumna</taxon>
    </lineage>
</organism>
<evidence type="ECO:0000313" key="2">
    <source>
        <dbReference type="Proteomes" id="UP000515561"/>
    </source>
</evidence>
<proteinExistence type="predicted"/>
<keyword evidence="2" id="KW-1185">Reference proteome</keyword>
<protein>
    <submittedName>
        <fullName evidence="1">Uncharacterized protein</fullName>
    </submittedName>
</protein>
<name>A0A6S6R0B5_9FIRM</name>
<accession>A0A6S6R0B5</accession>
<sequence>MKVSIIAKKQQYEFDADKVKYDKANNILKIGEKYINGYVLFFIHSVSSMKYNRRFKFLSNLLIVNIDDDYCENAERIVSLSKKQYF</sequence>
<gene>
    <name evidence="1" type="ORF">acsn021_10960</name>
</gene>
<dbReference type="KEGG" id="acel:acsn021_10960"/>
<evidence type="ECO:0000313" key="1">
    <source>
        <dbReference type="EMBL" id="BCJ93527.1"/>
    </source>
</evidence>